<dbReference type="InterPro" id="IPR052754">
    <property type="entry name" value="NTPase_KAP_P-loop"/>
</dbReference>
<name>A0A7U7W6W7_CAMLA</name>
<dbReference type="InterPro" id="IPR027417">
    <property type="entry name" value="P-loop_NTPase"/>
</dbReference>
<keyword evidence="1" id="KW-0175">Coiled coil</keyword>
<dbReference type="Gene3D" id="3.40.50.300">
    <property type="entry name" value="P-loop containing nucleotide triphosphate hydrolases"/>
    <property type="match status" value="2"/>
</dbReference>
<feature type="coiled-coil region" evidence="1">
    <location>
        <begin position="150"/>
        <end position="177"/>
    </location>
</feature>
<reference evidence="3 4" key="1">
    <citation type="submission" date="2018-05" db="EMBL/GenBank/DDBJ databases">
        <authorList>
            <consortium name="PulseNet: The National Subtyping Network for Foodborne Disease Surveillance"/>
            <person name="Tarr C.L."/>
            <person name="Trees E."/>
            <person name="Katz L.S."/>
            <person name="Carleton-Romer H.A."/>
            <person name="Stroika S."/>
            <person name="Kucerova Z."/>
            <person name="Roache K.F."/>
            <person name="Sabol A.L."/>
            <person name="Besser J."/>
            <person name="Gerner-Smidt P."/>
        </authorList>
    </citation>
    <scope>NUCLEOTIDE SEQUENCE [LARGE SCALE GENOMIC DNA]</scope>
    <source>
        <strain evidence="3 4">D6489</strain>
    </source>
</reference>
<evidence type="ECO:0000259" key="2">
    <source>
        <dbReference type="Pfam" id="PF07693"/>
    </source>
</evidence>
<evidence type="ECO:0000256" key="1">
    <source>
        <dbReference type="SAM" id="Coils"/>
    </source>
</evidence>
<accession>A0A7U7W6W7</accession>
<organism evidence="3 4">
    <name type="scientific">Campylobacter lari</name>
    <dbReference type="NCBI Taxonomy" id="201"/>
    <lineage>
        <taxon>Bacteria</taxon>
        <taxon>Pseudomonadati</taxon>
        <taxon>Campylobacterota</taxon>
        <taxon>Epsilonproteobacteria</taxon>
        <taxon>Campylobacterales</taxon>
        <taxon>Campylobacteraceae</taxon>
        <taxon>Campylobacter</taxon>
    </lineage>
</organism>
<gene>
    <name evidence="3" type="ORF">YZ34_07285</name>
</gene>
<comment type="caution">
    <text evidence="3">The sequence shown here is derived from an EMBL/GenBank/DDBJ whole genome shotgun (WGS) entry which is preliminary data.</text>
</comment>
<dbReference type="AlphaFoldDB" id="A0A7U7W6W7"/>
<dbReference type="PANTHER" id="PTHR22674:SF6">
    <property type="entry name" value="NTPASE KAP FAMILY P-LOOP DOMAIN-CONTAINING PROTEIN 1"/>
    <property type="match status" value="1"/>
</dbReference>
<feature type="domain" description="KAP NTPase" evidence="2">
    <location>
        <begin position="25"/>
        <end position="304"/>
    </location>
</feature>
<dbReference type="Pfam" id="PF07693">
    <property type="entry name" value="KAP_NTPase"/>
    <property type="match status" value="1"/>
</dbReference>
<dbReference type="Proteomes" id="UP000559808">
    <property type="component" value="Unassembled WGS sequence"/>
</dbReference>
<protein>
    <submittedName>
        <fullName evidence="3">NTPase</fullName>
    </submittedName>
</protein>
<dbReference type="PANTHER" id="PTHR22674">
    <property type="entry name" value="NTPASE, KAP FAMILY P-LOOP DOMAIN-CONTAINING 1"/>
    <property type="match status" value="1"/>
</dbReference>
<evidence type="ECO:0000313" key="3">
    <source>
        <dbReference type="EMBL" id="EAI3914805.1"/>
    </source>
</evidence>
<dbReference type="InterPro" id="IPR011646">
    <property type="entry name" value="KAP_P-loop"/>
</dbReference>
<evidence type="ECO:0000313" key="4">
    <source>
        <dbReference type="Proteomes" id="UP000559808"/>
    </source>
</evidence>
<feature type="non-terminal residue" evidence="3">
    <location>
        <position position="560"/>
    </location>
</feature>
<sequence length="560" mass="66238">MQINTFKVDKAITSKNEDLFSRRENATTLAKIIKSYQDEDSISIGIIGDWGSGKTSFINMVLEDFKDDVNFIIINFNPWNISTRKQLISDFFTKLSAEIGRTDSSEQYQKLSDGLKALSYIFKPLKFIPGLDVFASIASEVSGNIGNALQKTAEMTKENLDDTREKINNEIKNIGKKIIIVIDDLDRLADTDIQEIFQLVKSIADFKNTIYILAYDNEVVATALDKIQKDKGERYIEKIVQVPIVLPKLNKADLTAIFMQKIEQFSFVYEKFDKNEFIQNLKTNHFVGVFENIRDINRYLNVLKFEMSVIKQELYLYDFAVITLFKLFEPKFYEFIYNYSEFFKRTALDSDEKNKELQKSTYTNFIDEQIKCLNKLNKEDVKNLLISVFPKIDDLYNRDFSNSKDRSDYKYKHRLAYSDYFQDYFVLNFAENVIRKETIDKILEANSHQEYDDIFNEYDLKELERFKHLAFKMSIYTKDFKSSEFIYYLWSIFDEFYGEKDFNKCRAYLEIFSIFKEKENIVSDKLLDDTYSLDVRMLFIYSCNFSNEAQEYIYEKELKI</sequence>
<dbReference type="EMBL" id="AABOWU010000017">
    <property type="protein sequence ID" value="EAI3914805.1"/>
    <property type="molecule type" value="Genomic_DNA"/>
</dbReference>
<dbReference type="SUPFAM" id="SSF52540">
    <property type="entry name" value="P-loop containing nucleoside triphosphate hydrolases"/>
    <property type="match status" value="1"/>
</dbReference>
<proteinExistence type="predicted"/>